<dbReference type="InterPro" id="IPR050482">
    <property type="entry name" value="Sensor_HK_TwoCompSys"/>
</dbReference>
<dbReference type="InterPro" id="IPR036890">
    <property type="entry name" value="HATPase_C_sf"/>
</dbReference>
<evidence type="ECO:0000259" key="7">
    <source>
        <dbReference type="Pfam" id="PF02518"/>
    </source>
</evidence>
<sequence length="573" mass="66378">MILKKFPFPIYYLLLPLLFLYTSCKKELKEDLEFPKNSKYKQQVALAETYFENQNYDSAFYYYNKIKTTSDTNQGPNKIIYALLKMATIEQLKGDYSSSETTATEALSYLQTEKNQSYHCYLYNLLGINYENLYAYKEAVFYYKKAFQMATDPIQKAVLKNNIATVNLEQGNYMDAIAALDSLSGQKTVQQNKENYARVLDNLGYSYFKIENPRAATYLNHALEIRTELQEDYGLTKSYLHLSEYFADKNPTKSNTYAKIAYDKATKTNNVEGRLKSLSLMIQNNPKSSFRIASKNYFRINDSLNQARQKAKNQFAKIKYDAAKERDENLKLKAQNSATELKLVRQKNQKYIALIALLVLTTAIVFLVTYFRTKNKLTKIEAMYDTETRISKKLHDELANDVYQTMLFTTNLDWKDRTEKETLLQNLDQIYLRTRNISKENSTIPTDEGYETNLKEMLNSYGTQNIKVILKYNGDIDWLQLTAIKKIALYRTLQELMVNMRKHSKCTFAVIGFENQQNTLLISYTDNGIGFTKTLNLKNGLSNVENRIDAIKGTITFASETNKSFRVTITIPK</sequence>
<dbReference type="PANTHER" id="PTHR24421:SF10">
    <property type="entry name" value="NITRATE_NITRITE SENSOR PROTEIN NARQ"/>
    <property type="match status" value="1"/>
</dbReference>
<dbReference type="PANTHER" id="PTHR24421">
    <property type="entry name" value="NITRATE/NITRITE SENSOR PROTEIN NARX-RELATED"/>
    <property type="match status" value="1"/>
</dbReference>
<proteinExistence type="predicted"/>
<dbReference type="SMART" id="SM00028">
    <property type="entry name" value="TPR"/>
    <property type="match status" value="5"/>
</dbReference>
<evidence type="ECO:0000256" key="2">
    <source>
        <dbReference type="ARBA" id="ARBA00012438"/>
    </source>
</evidence>
<feature type="transmembrane region" description="Helical" evidence="6">
    <location>
        <begin position="351"/>
        <end position="371"/>
    </location>
</feature>
<dbReference type="InterPro" id="IPR003594">
    <property type="entry name" value="HATPase_dom"/>
</dbReference>
<dbReference type="CDD" id="cd16917">
    <property type="entry name" value="HATPase_UhpB-NarQ-NarX-like"/>
    <property type="match status" value="1"/>
</dbReference>
<evidence type="ECO:0000256" key="3">
    <source>
        <dbReference type="ARBA" id="ARBA00022679"/>
    </source>
</evidence>
<evidence type="ECO:0000256" key="4">
    <source>
        <dbReference type="ARBA" id="ARBA00022777"/>
    </source>
</evidence>
<organism evidence="8 9">
    <name type="scientific">Flavobacterium crassostreae</name>
    <dbReference type="NCBI Taxonomy" id="1763534"/>
    <lineage>
        <taxon>Bacteria</taxon>
        <taxon>Pseudomonadati</taxon>
        <taxon>Bacteroidota</taxon>
        <taxon>Flavobacteriia</taxon>
        <taxon>Flavobacteriales</taxon>
        <taxon>Flavobacteriaceae</taxon>
        <taxon>Flavobacterium</taxon>
    </lineage>
</organism>
<keyword evidence="6" id="KW-0812">Transmembrane</keyword>
<keyword evidence="3" id="KW-0808">Transferase</keyword>
<dbReference type="InterPro" id="IPR011990">
    <property type="entry name" value="TPR-like_helical_dom_sf"/>
</dbReference>
<feature type="domain" description="Histidine kinase/HSP90-like ATPase" evidence="7">
    <location>
        <begin position="486"/>
        <end position="572"/>
    </location>
</feature>
<evidence type="ECO:0000256" key="6">
    <source>
        <dbReference type="SAM" id="Phobius"/>
    </source>
</evidence>
<dbReference type="Pfam" id="PF02518">
    <property type="entry name" value="HATPase_c"/>
    <property type="match status" value="1"/>
</dbReference>
<protein>
    <recommendedName>
        <fullName evidence="2">histidine kinase</fullName>
        <ecNumber evidence="2">2.7.13.3</ecNumber>
    </recommendedName>
</protein>
<reference evidence="8 9" key="1">
    <citation type="submission" date="2016-03" db="EMBL/GenBank/DDBJ databases">
        <authorList>
            <person name="Ploux O."/>
        </authorList>
    </citation>
    <scope>NUCLEOTIDE SEQUENCE [LARGE SCALE GENOMIC DNA]</scope>
    <source>
        <strain evidence="8 9">LPB0076</strain>
    </source>
</reference>
<dbReference type="Gene3D" id="1.25.40.10">
    <property type="entry name" value="Tetratricopeptide repeat domain"/>
    <property type="match status" value="2"/>
</dbReference>
<comment type="caution">
    <text evidence="8">The sequence shown here is derived from an EMBL/GenBank/DDBJ whole genome shotgun (WGS) entry which is preliminary data.</text>
</comment>
<dbReference type="EMBL" id="LVEP01000022">
    <property type="protein sequence ID" value="OCB76450.1"/>
    <property type="molecule type" value="Genomic_DNA"/>
</dbReference>
<keyword evidence="4" id="KW-0418">Kinase</keyword>
<keyword evidence="6" id="KW-1133">Transmembrane helix</keyword>
<gene>
    <name evidence="8" type="ORF">LPBF_05790</name>
</gene>
<dbReference type="SUPFAM" id="SSF48452">
    <property type="entry name" value="TPR-like"/>
    <property type="match status" value="1"/>
</dbReference>
<dbReference type="Proteomes" id="UP000093510">
    <property type="component" value="Unassembled WGS sequence"/>
</dbReference>
<evidence type="ECO:0000313" key="9">
    <source>
        <dbReference type="Proteomes" id="UP000093510"/>
    </source>
</evidence>
<dbReference type="STRING" id="1763534.GCA_001831475_01210"/>
<dbReference type="SUPFAM" id="SSF55874">
    <property type="entry name" value="ATPase domain of HSP90 chaperone/DNA topoisomerase II/histidine kinase"/>
    <property type="match status" value="1"/>
</dbReference>
<comment type="catalytic activity">
    <reaction evidence="1">
        <text>ATP + protein L-histidine = ADP + protein N-phospho-L-histidine.</text>
        <dbReference type="EC" id="2.7.13.3"/>
    </reaction>
</comment>
<accession>A0A1B9E3E3</accession>
<dbReference type="Gene3D" id="3.30.565.10">
    <property type="entry name" value="Histidine kinase-like ATPase, C-terminal domain"/>
    <property type="match status" value="1"/>
</dbReference>
<evidence type="ECO:0000313" key="8">
    <source>
        <dbReference type="EMBL" id="OCB76450.1"/>
    </source>
</evidence>
<keyword evidence="5" id="KW-0902">Two-component regulatory system</keyword>
<keyword evidence="6" id="KW-0472">Membrane</keyword>
<dbReference type="EC" id="2.7.13.3" evidence="2"/>
<dbReference type="GO" id="GO:0000160">
    <property type="term" value="P:phosphorelay signal transduction system"/>
    <property type="evidence" value="ECO:0007669"/>
    <property type="project" value="UniProtKB-KW"/>
</dbReference>
<name>A0A1B9E3E3_9FLAO</name>
<evidence type="ECO:0000256" key="1">
    <source>
        <dbReference type="ARBA" id="ARBA00000085"/>
    </source>
</evidence>
<dbReference type="AlphaFoldDB" id="A0A1B9E3E3"/>
<keyword evidence="9" id="KW-1185">Reference proteome</keyword>
<dbReference type="GO" id="GO:0004673">
    <property type="term" value="F:protein histidine kinase activity"/>
    <property type="evidence" value="ECO:0007669"/>
    <property type="project" value="UniProtKB-EC"/>
</dbReference>
<evidence type="ECO:0000256" key="5">
    <source>
        <dbReference type="ARBA" id="ARBA00023012"/>
    </source>
</evidence>
<dbReference type="InterPro" id="IPR019734">
    <property type="entry name" value="TPR_rpt"/>
</dbReference>